<organism evidence="13 14">
    <name type="scientific">Cognatilysobacter xinjiangensis</name>
    <dbReference type="NCBI Taxonomy" id="546892"/>
    <lineage>
        <taxon>Bacteria</taxon>
        <taxon>Pseudomonadati</taxon>
        <taxon>Pseudomonadota</taxon>
        <taxon>Gammaproteobacteria</taxon>
        <taxon>Lysobacterales</taxon>
        <taxon>Lysobacteraceae</taxon>
        <taxon>Cognatilysobacter</taxon>
    </lineage>
</organism>
<dbReference type="PANTHER" id="PTHR38831:SF2">
    <property type="entry name" value="TYPE II SECRETION SYSTEM PROTEIN K"/>
    <property type="match status" value="1"/>
</dbReference>
<keyword evidence="14" id="KW-1185">Reference proteome</keyword>
<evidence type="ECO:0000256" key="11">
    <source>
        <dbReference type="SAM" id="MobiDB-lite"/>
    </source>
</evidence>
<evidence type="ECO:0000256" key="1">
    <source>
        <dbReference type="ARBA" id="ARBA00004533"/>
    </source>
</evidence>
<feature type="region of interest" description="Disordered" evidence="11">
    <location>
        <begin position="133"/>
        <end position="152"/>
    </location>
</feature>
<dbReference type="PIRSF" id="PIRSF002786">
    <property type="entry name" value="XcpX"/>
    <property type="match status" value="1"/>
</dbReference>
<dbReference type="InterPro" id="IPR038072">
    <property type="entry name" value="GspK_central_sf"/>
</dbReference>
<proteinExistence type="inferred from homology"/>
<sequence>MRRDARGAALLLVLWLMVLLIALVGAFSLTARTENLQARALVDGVQAEQAARAGLEYALTRVGETDPRRQWRPDGRTYRWNFADAGVEVRLVDEDAKVDLNQADNGLLVGLMEAVGIARTRAEKLAGAVIDWRDPDPLTQPSGGAEDPDYASAGLPWGAKDAEFESSAELLQVLGFAADDVRRLLPHVTVYSGRARPETAFASAPVLTAMGLDGKDIVQRREAWDPSRGQPMPGIPGIGGLQASGSGTYSIESTARLRGGRTATLAAVVRIGGGSVPGMAYTPLRWEEGAQSR</sequence>
<keyword evidence="8" id="KW-1133">Transmembrane helix</keyword>
<evidence type="ECO:0000256" key="10">
    <source>
        <dbReference type="PIRNR" id="PIRNR002786"/>
    </source>
</evidence>
<accession>A0ABQ3BQS1</accession>
<evidence type="ECO:0000256" key="2">
    <source>
        <dbReference type="ARBA" id="ARBA00007246"/>
    </source>
</evidence>
<comment type="similarity">
    <text evidence="2 10">Belongs to the GSP K family.</text>
</comment>
<evidence type="ECO:0000256" key="5">
    <source>
        <dbReference type="ARBA" id="ARBA00022519"/>
    </source>
</evidence>
<dbReference type="SUPFAM" id="SSF158544">
    <property type="entry name" value="GspK insert domain-like"/>
    <property type="match status" value="1"/>
</dbReference>
<keyword evidence="6" id="KW-0812">Transmembrane</keyword>
<dbReference type="Proteomes" id="UP000643403">
    <property type="component" value="Unassembled WGS sequence"/>
</dbReference>
<evidence type="ECO:0000313" key="13">
    <source>
        <dbReference type="EMBL" id="GGZ51087.1"/>
    </source>
</evidence>
<evidence type="ECO:0000256" key="6">
    <source>
        <dbReference type="ARBA" id="ARBA00022692"/>
    </source>
</evidence>
<keyword evidence="4 10" id="KW-1003">Cell membrane</keyword>
<evidence type="ECO:0000313" key="14">
    <source>
        <dbReference type="Proteomes" id="UP000643403"/>
    </source>
</evidence>
<evidence type="ECO:0000256" key="7">
    <source>
        <dbReference type="ARBA" id="ARBA00022927"/>
    </source>
</evidence>
<reference evidence="14" key="1">
    <citation type="journal article" date="2019" name="Int. J. Syst. Evol. Microbiol.">
        <title>The Global Catalogue of Microorganisms (GCM) 10K type strain sequencing project: providing services to taxonomists for standard genome sequencing and annotation.</title>
        <authorList>
            <consortium name="The Broad Institute Genomics Platform"/>
            <consortium name="The Broad Institute Genome Sequencing Center for Infectious Disease"/>
            <person name="Wu L."/>
            <person name="Ma J."/>
        </authorList>
    </citation>
    <scope>NUCLEOTIDE SEQUENCE [LARGE SCALE GENOMIC DNA]</scope>
    <source>
        <strain evidence="14">KCTC 22558</strain>
    </source>
</reference>
<evidence type="ECO:0000256" key="3">
    <source>
        <dbReference type="ARBA" id="ARBA00022448"/>
    </source>
</evidence>
<dbReference type="EMBL" id="BMXY01000001">
    <property type="protein sequence ID" value="GGZ51087.1"/>
    <property type="molecule type" value="Genomic_DNA"/>
</dbReference>
<evidence type="ECO:0000256" key="4">
    <source>
        <dbReference type="ARBA" id="ARBA00022475"/>
    </source>
</evidence>
<comment type="subcellular location">
    <subcellularLocation>
        <location evidence="1 10">Cell inner membrane</location>
    </subcellularLocation>
</comment>
<dbReference type="InterPro" id="IPR049031">
    <property type="entry name" value="T2SSK_SAM-like_1st"/>
</dbReference>
<comment type="caution">
    <text evidence="13">The sequence shown here is derived from an EMBL/GenBank/DDBJ whole genome shotgun (WGS) entry which is preliminary data.</text>
</comment>
<dbReference type="InterPro" id="IPR005628">
    <property type="entry name" value="GspK"/>
</dbReference>
<evidence type="ECO:0000259" key="12">
    <source>
        <dbReference type="Pfam" id="PF21687"/>
    </source>
</evidence>
<evidence type="ECO:0000256" key="9">
    <source>
        <dbReference type="ARBA" id="ARBA00023136"/>
    </source>
</evidence>
<dbReference type="Gene3D" id="1.10.40.60">
    <property type="entry name" value="EpsJ-like"/>
    <property type="match status" value="1"/>
</dbReference>
<keyword evidence="9 10" id="KW-0472">Membrane</keyword>
<dbReference type="PANTHER" id="PTHR38831">
    <property type="entry name" value="TYPE II SECRETION SYSTEM PROTEIN K"/>
    <property type="match status" value="1"/>
</dbReference>
<keyword evidence="3 10" id="KW-0813">Transport</keyword>
<evidence type="ECO:0000256" key="8">
    <source>
        <dbReference type="ARBA" id="ARBA00022989"/>
    </source>
</evidence>
<gene>
    <name evidence="13" type="primary">pefK</name>
    <name evidence="13" type="ORF">GCM10008101_00050</name>
</gene>
<dbReference type="Pfam" id="PF21687">
    <property type="entry name" value="T2SSK_1st"/>
    <property type="match status" value="1"/>
</dbReference>
<feature type="domain" description="T2SS protein K first SAM-like" evidence="12">
    <location>
        <begin position="91"/>
        <end position="191"/>
    </location>
</feature>
<keyword evidence="5 10" id="KW-0997">Cell inner membrane</keyword>
<protein>
    <recommendedName>
        <fullName evidence="10">Type II secretion system protein K</fullName>
    </recommendedName>
</protein>
<name>A0ABQ3BQS1_9GAMM</name>
<keyword evidence="7" id="KW-0653">Protein transport</keyword>